<feature type="compositionally biased region" description="Basic residues" evidence="1">
    <location>
        <begin position="139"/>
        <end position="157"/>
    </location>
</feature>
<feature type="region of interest" description="Disordered" evidence="1">
    <location>
        <begin position="886"/>
        <end position="950"/>
    </location>
</feature>
<feature type="compositionally biased region" description="Low complexity" evidence="1">
    <location>
        <begin position="545"/>
        <end position="557"/>
    </location>
</feature>
<evidence type="ECO:0000259" key="2">
    <source>
        <dbReference type="Pfam" id="PF15893"/>
    </source>
</evidence>
<feature type="region of interest" description="Disordered" evidence="1">
    <location>
        <begin position="234"/>
        <end position="321"/>
    </location>
</feature>
<feature type="compositionally biased region" description="Low complexity" evidence="1">
    <location>
        <begin position="886"/>
        <end position="895"/>
    </location>
</feature>
<dbReference type="InterPro" id="IPR031764">
    <property type="entry name" value="DUF4739"/>
</dbReference>
<feature type="compositionally biased region" description="Low complexity" evidence="1">
    <location>
        <begin position="274"/>
        <end position="285"/>
    </location>
</feature>
<feature type="region of interest" description="Disordered" evidence="1">
    <location>
        <begin position="450"/>
        <end position="509"/>
    </location>
</feature>
<feature type="compositionally biased region" description="Polar residues" evidence="1">
    <location>
        <begin position="1098"/>
        <end position="1108"/>
    </location>
</feature>
<dbReference type="Pfam" id="PF15893">
    <property type="entry name" value="DUF4739"/>
    <property type="match status" value="1"/>
</dbReference>
<feature type="compositionally biased region" description="Basic and acidic residues" evidence="1">
    <location>
        <begin position="896"/>
        <end position="910"/>
    </location>
</feature>
<proteinExistence type="predicted"/>
<dbReference type="VEuPathDB" id="VectorBase:SCAU010271"/>
<feature type="region of interest" description="Disordered" evidence="1">
    <location>
        <begin position="108"/>
        <end position="188"/>
    </location>
</feature>
<feature type="compositionally biased region" description="Basic and acidic residues" evidence="1">
    <location>
        <begin position="1678"/>
        <end position="1698"/>
    </location>
</feature>
<feature type="region of interest" description="Disordered" evidence="1">
    <location>
        <begin position="1130"/>
        <end position="1150"/>
    </location>
</feature>
<feature type="compositionally biased region" description="Low complexity" evidence="1">
    <location>
        <begin position="121"/>
        <end position="136"/>
    </location>
</feature>
<feature type="region of interest" description="Disordered" evidence="1">
    <location>
        <begin position="1310"/>
        <end position="1344"/>
    </location>
</feature>
<gene>
    <name evidence="3" type="primary">106081237</name>
</gene>
<dbReference type="EnsemblMetazoa" id="SCAU010271-RA">
    <property type="protein sequence ID" value="SCAU010271-PA"/>
    <property type="gene ID" value="SCAU010271"/>
</dbReference>
<feature type="region of interest" description="Disordered" evidence="1">
    <location>
        <begin position="1633"/>
        <end position="1698"/>
    </location>
</feature>
<feature type="compositionally biased region" description="Low complexity" evidence="1">
    <location>
        <begin position="1319"/>
        <end position="1336"/>
    </location>
</feature>
<reference evidence="3" key="1">
    <citation type="submission" date="2020-05" db="UniProtKB">
        <authorList>
            <consortium name="EnsemblMetazoa"/>
        </authorList>
    </citation>
    <scope>IDENTIFICATION</scope>
    <source>
        <strain evidence="3">USDA</strain>
    </source>
</reference>
<feature type="compositionally biased region" description="Low complexity" evidence="1">
    <location>
        <begin position="1813"/>
        <end position="1832"/>
    </location>
</feature>
<feature type="compositionally biased region" description="Basic and acidic residues" evidence="1">
    <location>
        <begin position="1085"/>
        <end position="1097"/>
    </location>
</feature>
<keyword evidence="4" id="KW-1185">Reference proteome</keyword>
<evidence type="ECO:0000313" key="3">
    <source>
        <dbReference type="EnsemblMetazoa" id="SCAU010271-PA"/>
    </source>
</evidence>
<feature type="compositionally biased region" description="Basic and acidic residues" evidence="1">
    <location>
        <begin position="926"/>
        <end position="936"/>
    </location>
</feature>
<feature type="compositionally biased region" description="Polar residues" evidence="1">
    <location>
        <begin position="1660"/>
        <end position="1677"/>
    </location>
</feature>
<feature type="region of interest" description="Disordered" evidence="1">
    <location>
        <begin position="534"/>
        <end position="557"/>
    </location>
</feature>
<feature type="compositionally biased region" description="Low complexity" evidence="1">
    <location>
        <begin position="158"/>
        <end position="188"/>
    </location>
</feature>
<protein>
    <recommendedName>
        <fullName evidence="2">DUF4739 domain-containing protein</fullName>
    </recommendedName>
</protein>
<accession>A0A1I8PQR0</accession>
<feature type="compositionally biased region" description="Polar residues" evidence="1">
    <location>
        <begin position="1833"/>
        <end position="1844"/>
    </location>
</feature>
<dbReference type="Proteomes" id="UP000095300">
    <property type="component" value="Unassembled WGS sequence"/>
</dbReference>
<feature type="compositionally biased region" description="Polar residues" evidence="1">
    <location>
        <begin position="386"/>
        <end position="403"/>
    </location>
</feature>
<organism evidence="3 4">
    <name type="scientific">Stomoxys calcitrans</name>
    <name type="common">Stable fly</name>
    <name type="synonym">Conops calcitrans</name>
    <dbReference type="NCBI Taxonomy" id="35570"/>
    <lineage>
        <taxon>Eukaryota</taxon>
        <taxon>Metazoa</taxon>
        <taxon>Ecdysozoa</taxon>
        <taxon>Arthropoda</taxon>
        <taxon>Hexapoda</taxon>
        <taxon>Insecta</taxon>
        <taxon>Pterygota</taxon>
        <taxon>Neoptera</taxon>
        <taxon>Endopterygota</taxon>
        <taxon>Diptera</taxon>
        <taxon>Brachycera</taxon>
        <taxon>Muscomorpha</taxon>
        <taxon>Muscoidea</taxon>
        <taxon>Muscidae</taxon>
        <taxon>Stomoxys</taxon>
    </lineage>
</organism>
<feature type="compositionally biased region" description="Low complexity" evidence="1">
    <location>
        <begin position="360"/>
        <end position="372"/>
    </location>
</feature>
<evidence type="ECO:0000256" key="1">
    <source>
        <dbReference type="SAM" id="MobiDB-lite"/>
    </source>
</evidence>
<feature type="region of interest" description="Disordered" evidence="1">
    <location>
        <begin position="1379"/>
        <end position="1398"/>
    </location>
</feature>
<feature type="region of interest" description="Disordered" evidence="1">
    <location>
        <begin position="1085"/>
        <end position="1109"/>
    </location>
</feature>
<feature type="region of interest" description="Disordered" evidence="1">
    <location>
        <begin position="1450"/>
        <end position="1470"/>
    </location>
</feature>
<name>A0A1I8PQR0_STOCA</name>
<sequence>MKDSSAKFVMLGMACPPTLMEWEDKENGILPSCLWLCMSGGLMSCVRENSPPLDLDMNASGPLSLPEPRINTSDLFDNGHSSSQHSIMSSTPLAAHSSAHLLDAGNVSSSSGAAGGGGSGCVSPAATPQATPPNTEQQKRRRFHPLRNLRRIFRRRTITTTNPTATDATTAPNSTSLPLAPTSSTSEKNLRSATLSCVASTSVASASSPSSPLTHQQLHDAYLTQSLPKSKSSYLSLLGGGGGKNKGSHDHCSGGVNPSETTSKSKSKHKNKAQKAQQQQLQQQAKDLELSTDENMYGTSQQTSTSYHHQHHAMAQTTSSGSVSATKSSLLTQRQSIGVAVFPGAMQRNFFAERQKLRSVGDSSQDLDSGSGNDSGTGGGHISLAAKNSSASGGEMSDSQRSLSEGRLIDSDYSRDGLSQSHDSVFSESATASSLSIVLKTELADVLRKRRNRPDASDEDLGLPRSPASPQRRVLAKTNGSTGGSGNGTTSLRIKQSHHHMEKQSEASSLSLLSMNSADGDDLLATSTANNSLSTEIRQEHSRYSRSSTMSSLSMSSDILRHRDSSLGEPKDEVDLFSSDWQRLSHSAAKHKMAIRPAKKKGGPSRQHRRTLETSIPEANEDLSKLNSKKLLDIKDLDAKAKTRSLPPGVNAAKLMEELGSSSVSVVKHNTAFKETQMGHKISSTSTTTSMAKTTKFTATTSSATTTPTTANATNSISAHANATTTPTMATEAISQTTSTSTTNNIFGFRSLTAKASSMFESKETTSSCNPEDLLCQAKKPEVFKKPETLSEKPDTMAMETQESGFLRRLMHRNSKRSIAKANAGDEEAEVVDSKQHEPKKMQMAMEAKTTYSSSSFLQDVTKSEFSYINAAGINSAAAPTATATATASNSTSKNFEQKHGDIKRGDFMSDSRPAFSVKASSCLTPKEDKKPEDLSPSKPKSGPAARQRYMPQNISNENLSSSAGTAEQQLLSSSKESILSKSSANEMFQSTSIIREITKQQNTSPLKAEHHFEKKPKIVGLSAFQQKISKSNESFGRVSSNTSLVSLEQQTTTKMESEELVEGELCAPVRAQIYDQKSRKAVEKSKSFRAYGEEKPSTPNTVHNNMPSLPDLSLNLRVPYYKEFVLQDNETYGGSGSTPSPPDEKQSSLGFEINDNKLMKPERKSFSNYDRNVILTTTPSGPAGSNKKLLSTPTISLVPPLSPSAASNRNISEIESNIDMIVSSPFISVIRKSSNFSEQQQLERSETTVVPERIRPTVLALKKEKSLSEDNVLNSPSTANVTLREKSLNKQNITFANSSGHMESLKDMERKSAPAPMGSRSSNGFRNNSTRRSTSAVETVEDNKQSVPEFMKIQLNRVDPMRTSKSNVVLAKNVKETPQPTPMLLSTRESSPDDDFRRLSSESVDINERSSPEMEKRFPVVYHEAINKQAKHSLGLPPKSPIKKTGTMTGLAPQTLPATPTTPPTPTINEREYRPELELHFKLPETKVTVPSSAAVAAPEEHTNSLSLQERRRLFMAEDKAKVERKVEELKYERKRSINEEVTRKSVIKSESMEEKESPTENGVVLRKKSFASSASHLSMNGNSLNGNGQSSINNSSNNISVAANKTDATPELMKVFARRSLKIKDEDLDKILGNPLMGVPPTTTPANNSNILSSSSLGQNVKKFSSSNCTSTPSVDSDKENQSASEEKLDKLSKMETEQSISITKISAGQSQGSHVITSSNGHSSGVISVQRNSLADFRQMPIKANNAMGLALSNNNNNNNLSNSMGNNNNNNNTISPVNGNNGVLTNKSFLPPIKIPGYRHVSMERITQNNNNINNNNNNVQNNNNNNNCTPASSPNKSTTLERSSVKLADMKAATKTESSTTLMNKSIERSATVGEFKGIHQRRAEWEQRAKEALK</sequence>
<feature type="region of interest" description="Disordered" evidence="1">
    <location>
        <begin position="1813"/>
        <end position="1844"/>
    </location>
</feature>
<evidence type="ECO:0000313" key="4">
    <source>
        <dbReference type="Proteomes" id="UP000095300"/>
    </source>
</evidence>
<dbReference type="STRING" id="35570.A0A1I8PQR0"/>
<feature type="compositionally biased region" description="Low complexity" evidence="1">
    <location>
        <begin position="1649"/>
        <end position="1659"/>
    </location>
</feature>
<dbReference type="OrthoDB" id="6621371at2759"/>
<feature type="domain" description="DUF4739" evidence="2">
    <location>
        <begin position="978"/>
        <end position="1241"/>
    </location>
</feature>
<feature type="region of interest" description="Disordered" evidence="1">
    <location>
        <begin position="357"/>
        <end position="404"/>
    </location>
</feature>